<dbReference type="Pfam" id="PF12028">
    <property type="entry name" value="DUF3515"/>
    <property type="match status" value="1"/>
</dbReference>
<sequence>MADSATRGAARTAAFIAVPIALVAGLVAFRVIDGRIASANTATRPSASATPGPQSTSPVQMAAPQLADGPATVCRALLSKLPDQIQGKQRRAVTAGPEQNAAYGDPALTLGCGAAQAKVPLTAEVWALSNVCWYEQDGKSSSTWTTVDRTVPIQVTVPNSYGSPGQLVIEFSAPVASSVQALTTGVPSGCSQQTTG</sequence>
<keyword evidence="2" id="KW-0472">Membrane</keyword>
<organism evidence="3 4">
    <name type="scientific">Rugosimonospora acidiphila</name>
    <dbReference type="NCBI Taxonomy" id="556531"/>
    <lineage>
        <taxon>Bacteria</taxon>
        <taxon>Bacillati</taxon>
        <taxon>Actinomycetota</taxon>
        <taxon>Actinomycetes</taxon>
        <taxon>Micromonosporales</taxon>
        <taxon>Micromonosporaceae</taxon>
        <taxon>Rugosimonospora</taxon>
    </lineage>
</organism>
<feature type="compositionally biased region" description="Polar residues" evidence="1">
    <location>
        <begin position="41"/>
        <end position="59"/>
    </location>
</feature>
<reference evidence="4" key="1">
    <citation type="journal article" date="2019" name="Int. J. Syst. Evol. Microbiol.">
        <title>The Global Catalogue of Microorganisms (GCM) 10K type strain sequencing project: providing services to taxonomists for standard genome sequencing and annotation.</title>
        <authorList>
            <consortium name="The Broad Institute Genomics Platform"/>
            <consortium name="The Broad Institute Genome Sequencing Center for Infectious Disease"/>
            <person name="Wu L."/>
            <person name="Ma J."/>
        </authorList>
    </citation>
    <scope>NUCLEOTIDE SEQUENCE [LARGE SCALE GENOMIC DNA]</scope>
    <source>
        <strain evidence="4">JCM 18304</strain>
    </source>
</reference>
<feature type="transmembrane region" description="Helical" evidence="2">
    <location>
        <begin position="12"/>
        <end position="32"/>
    </location>
</feature>
<evidence type="ECO:0008006" key="5">
    <source>
        <dbReference type="Google" id="ProtNLM"/>
    </source>
</evidence>
<evidence type="ECO:0000256" key="1">
    <source>
        <dbReference type="SAM" id="MobiDB-lite"/>
    </source>
</evidence>
<keyword evidence="2" id="KW-1133">Transmembrane helix</keyword>
<dbReference type="EMBL" id="BAABJQ010000004">
    <property type="protein sequence ID" value="GAA5182091.1"/>
    <property type="molecule type" value="Genomic_DNA"/>
</dbReference>
<gene>
    <name evidence="3" type="ORF">GCM10023322_18260</name>
</gene>
<feature type="region of interest" description="Disordered" evidence="1">
    <location>
        <begin position="41"/>
        <end position="63"/>
    </location>
</feature>
<accession>A0ABP9RP46</accession>
<evidence type="ECO:0000313" key="4">
    <source>
        <dbReference type="Proteomes" id="UP001501570"/>
    </source>
</evidence>
<comment type="caution">
    <text evidence="3">The sequence shown here is derived from an EMBL/GenBank/DDBJ whole genome shotgun (WGS) entry which is preliminary data.</text>
</comment>
<evidence type="ECO:0000256" key="2">
    <source>
        <dbReference type="SAM" id="Phobius"/>
    </source>
</evidence>
<name>A0ABP9RP46_9ACTN</name>
<dbReference type="InterPro" id="IPR021903">
    <property type="entry name" value="DUF3515"/>
</dbReference>
<dbReference type="Proteomes" id="UP001501570">
    <property type="component" value="Unassembled WGS sequence"/>
</dbReference>
<keyword evidence="4" id="KW-1185">Reference proteome</keyword>
<dbReference type="RefSeq" id="WP_345627896.1">
    <property type="nucleotide sequence ID" value="NZ_BAABJQ010000004.1"/>
</dbReference>
<evidence type="ECO:0000313" key="3">
    <source>
        <dbReference type="EMBL" id="GAA5182091.1"/>
    </source>
</evidence>
<protein>
    <recommendedName>
        <fullName evidence="5">DUF3515 domain-containing protein</fullName>
    </recommendedName>
</protein>
<proteinExistence type="predicted"/>
<keyword evidence="2" id="KW-0812">Transmembrane</keyword>